<evidence type="ECO:0000313" key="2">
    <source>
        <dbReference type="Proteomes" id="UP001139308"/>
    </source>
</evidence>
<sequence>MPDILKPDRWAASSQGNMFANLTAPFAGGARARDLACDATGQAAMPEATRDPLLVVAPAAALGATGLQVTAVLLPGNAPASFGTVVFAPWSEAGAYLPLHLPTVDPNVRTAAPFTLALTLASVAADGTASAIAANRIAGLIQLQLIEGIFGRLLYALAAEKHTIRRQARELAAMRQLAGAAGNALDRVGAEVGVPRLADRLAADADAGHIVLQPWTDAGGAPIPEPDDSYRRRLALFRPFLRATRARLDDALNGPGASNAPNAGLLAGLGVQARLRIVEQVNPFAVAVHLISAGSDAVRTHFLGHIRAVHLIWPQDEATANGIHLARALSAERRASMETLRASLRQSFDFPAQAALAPLLASALERVGRCRRALGQAAHWSVTRAQDGGAGSRYELGLGVDLKPPAAADLDALAAAVAHPPAIADPELAALVSAMAPVSSATDPTGAWFLNACGLQTVYTVDAATLYVSHLPAFGLVIAGPVNAAVNAAANLQAAYQAPGDPAANVVIHDGLAATLAQWTASGGAAWTALSAADATTAWNAAAPHAAADPPLAVFRAAGLADLTAPAPIAAQLEALPAELVTAIALPAALAAAVLAGTPSAADDLKRLVGLFAANGLASALPLTTTDHRVILTIGAIGLPGAGVNLSDRRSVGFRWYTVALAGSGGEIKPIGSRTVFTSASAGLTAVVVLGYARRPGLNDPYEFRADLPDGTLLTIPQYEYLMNTLGEILPIGVLVNTFALRQSGVDLNGDGHADPLPPGAARTFRPFRQDRHRGLVVPPLPAADAGA</sequence>
<name>A0A9X1UK35_9BURK</name>
<proteinExistence type="predicted"/>
<comment type="caution">
    <text evidence="1">The sequence shown here is derived from an EMBL/GenBank/DDBJ whole genome shotgun (WGS) entry which is preliminary data.</text>
</comment>
<dbReference type="EMBL" id="JAKLJA010000001">
    <property type="protein sequence ID" value="MCG5072056.1"/>
    <property type="molecule type" value="Genomic_DNA"/>
</dbReference>
<accession>A0A9X1UK35</accession>
<gene>
    <name evidence="1" type="ORF">L5014_01550</name>
</gene>
<organism evidence="1 2">
    <name type="scientific">Paraburkholderia tagetis</name>
    <dbReference type="NCBI Taxonomy" id="2913261"/>
    <lineage>
        <taxon>Bacteria</taxon>
        <taxon>Pseudomonadati</taxon>
        <taxon>Pseudomonadota</taxon>
        <taxon>Betaproteobacteria</taxon>
        <taxon>Burkholderiales</taxon>
        <taxon>Burkholderiaceae</taxon>
        <taxon>Paraburkholderia</taxon>
    </lineage>
</organism>
<dbReference type="RefSeq" id="WP_238461823.1">
    <property type="nucleotide sequence ID" value="NZ_JAKLJA010000001.1"/>
</dbReference>
<protein>
    <submittedName>
        <fullName evidence="1">Uncharacterized protein</fullName>
    </submittedName>
</protein>
<evidence type="ECO:0000313" key="1">
    <source>
        <dbReference type="EMBL" id="MCG5072056.1"/>
    </source>
</evidence>
<dbReference type="AlphaFoldDB" id="A0A9X1UK35"/>
<reference evidence="1" key="1">
    <citation type="submission" date="2022-01" db="EMBL/GenBank/DDBJ databases">
        <title>Genome sequence and assembly of Parabukholderia sp. RG36.</title>
        <authorList>
            <person name="Chhetri G."/>
        </authorList>
    </citation>
    <scope>NUCLEOTIDE SEQUENCE</scope>
    <source>
        <strain evidence="1">RG36</strain>
    </source>
</reference>
<dbReference type="Proteomes" id="UP001139308">
    <property type="component" value="Unassembled WGS sequence"/>
</dbReference>
<keyword evidence="2" id="KW-1185">Reference proteome</keyword>